<feature type="binding site" evidence="8 10">
    <location>
        <position position="111"/>
    </location>
    <ligand>
        <name>3-methyl-2-oxobutanoate</name>
        <dbReference type="ChEBI" id="CHEBI:11851"/>
    </ligand>
</feature>
<protein>
    <recommendedName>
        <fullName evidence="8">3-methyl-2-oxobutanoate hydroxymethyltransferase</fullName>
        <ecNumber evidence="8">2.1.2.11</ecNumber>
    </recommendedName>
    <alternativeName>
        <fullName evidence="8">Ketopantoate hydroxymethyltransferase</fullName>
        <shortName evidence="8">KPHMT</shortName>
    </alternativeName>
</protein>
<dbReference type="GO" id="GO:0015940">
    <property type="term" value="P:pantothenate biosynthetic process"/>
    <property type="evidence" value="ECO:0007669"/>
    <property type="project" value="UniProtKB-UniRule"/>
</dbReference>
<evidence type="ECO:0000256" key="4">
    <source>
        <dbReference type="ARBA" id="ARBA00022655"/>
    </source>
</evidence>
<organism evidence="12 13">
    <name type="scientific">Hydrogenovibrio crunogenus</name>
    <dbReference type="NCBI Taxonomy" id="39765"/>
    <lineage>
        <taxon>Bacteria</taxon>
        <taxon>Pseudomonadati</taxon>
        <taxon>Pseudomonadota</taxon>
        <taxon>Gammaproteobacteria</taxon>
        <taxon>Thiotrichales</taxon>
        <taxon>Piscirickettsiaceae</taxon>
        <taxon>Hydrogenovibrio</taxon>
    </lineage>
</organism>
<evidence type="ECO:0000256" key="1">
    <source>
        <dbReference type="ARBA" id="ARBA00005033"/>
    </source>
</evidence>
<evidence type="ECO:0000256" key="8">
    <source>
        <dbReference type="HAMAP-Rule" id="MF_00156"/>
    </source>
</evidence>
<accession>A0A4P7P088</accession>
<dbReference type="AlphaFoldDB" id="A0A4P7P088"/>
<evidence type="ECO:0000256" key="11">
    <source>
        <dbReference type="PIRSR" id="PIRSR000388-3"/>
    </source>
</evidence>
<dbReference type="EC" id="2.1.2.11" evidence="8"/>
<dbReference type="GO" id="GO:0005737">
    <property type="term" value="C:cytoplasm"/>
    <property type="evidence" value="ECO:0007669"/>
    <property type="project" value="UniProtKB-SubCell"/>
</dbReference>
<keyword evidence="6 8" id="KW-0479">Metal-binding</keyword>
<keyword evidence="8 11" id="KW-0460">Magnesium</keyword>
<dbReference type="CDD" id="cd06557">
    <property type="entry name" value="KPHMT-like"/>
    <property type="match status" value="1"/>
</dbReference>
<dbReference type="NCBIfam" id="TIGR00222">
    <property type="entry name" value="panB"/>
    <property type="match status" value="1"/>
</dbReference>
<feature type="binding site" evidence="8 10">
    <location>
        <position position="82"/>
    </location>
    <ligand>
        <name>3-methyl-2-oxobutanoate</name>
        <dbReference type="ChEBI" id="CHEBI:11851"/>
    </ligand>
</feature>
<dbReference type="PANTHER" id="PTHR20881">
    <property type="entry name" value="3-METHYL-2-OXOBUTANOATE HYDROXYMETHYLTRANSFERASE"/>
    <property type="match status" value="1"/>
</dbReference>
<keyword evidence="4 8" id="KW-0566">Pantothenate biosynthesis</keyword>
<evidence type="ECO:0000313" key="12">
    <source>
        <dbReference type="EMBL" id="QBZ83561.1"/>
    </source>
</evidence>
<dbReference type="Gene3D" id="3.20.20.60">
    <property type="entry name" value="Phosphoenolpyruvate-binding domains"/>
    <property type="match status" value="1"/>
</dbReference>
<evidence type="ECO:0000256" key="5">
    <source>
        <dbReference type="ARBA" id="ARBA00022679"/>
    </source>
</evidence>
<comment type="function">
    <text evidence="7 8">Catalyzes the reversible reaction in which hydroxymethyl group from 5,10-methylenetetrahydrofolate is transferred onto alpha-ketoisovalerate to form ketopantoate.</text>
</comment>
<evidence type="ECO:0000256" key="7">
    <source>
        <dbReference type="ARBA" id="ARBA00056497"/>
    </source>
</evidence>
<dbReference type="InterPro" id="IPR015813">
    <property type="entry name" value="Pyrv/PenolPyrv_kinase-like_dom"/>
</dbReference>
<dbReference type="GO" id="GO:0003864">
    <property type="term" value="F:3-methyl-2-oxobutanoate hydroxymethyltransferase activity"/>
    <property type="evidence" value="ECO:0007669"/>
    <property type="project" value="UniProtKB-UniRule"/>
</dbReference>
<comment type="subunit">
    <text evidence="3 8">Homodecamer; pentamer of dimers.</text>
</comment>
<dbReference type="GO" id="GO:0000287">
    <property type="term" value="F:magnesium ion binding"/>
    <property type="evidence" value="ECO:0007669"/>
    <property type="project" value="TreeGrafter"/>
</dbReference>
<dbReference type="PANTHER" id="PTHR20881:SF0">
    <property type="entry name" value="3-METHYL-2-OXOBUTANOATE HYDROXYMETHYLTRANSFERASE"/>
    <property type="match status" value="1"/>
</dbReference>
<proteinExistence type="inferred from homology"/>
<keyword evidence="8" id="KW-0963">Cytoplasm</keyword>
<dbReference type="HAMAP" id="MF_00156">
    <property type="entry name" value="PanB"/>
    <property type="match status" value="1"/>
</dbReference>
<dbReference type="InterPro" id="IPR040442">
    <property type="entry name" value="Pyrv_kinase-like_dom_sf"/>
</dbReference>
<dbReference type="PIRSF" id="PIRSF000388">
    <property type="entry name" value="Pantoate_hydroxy_MeTrfase"/>
    <property type="match status" value="1"/>
</dbReference>
<feature type="active site" description="Proton acceptor" evidence="8 9">
    <location>
        <position position="179"/>
    </location>
</feature>
<comment type="catalytic activity">
    <reaction evidence="8">
        <text>(6R)-5,10-methylene-5,6,7,8-tetrahydrofolate + 3-methyl-2-oxobutanoate + H2O = 2-dehydropantoate + (6S)-5,6,7,8-tetrahydrofolate</text>
        <dbReference type="Rhea" id="RHEA:11824"/>
        <dbReference type="ChEBI" id="CHEBI:11561"/>
        <dbReference type="ChEBI" id="CHEBI:11851"/>
        <dbReference type="ChEBI" id="CHEBI:15377"/>
        <dbReference type="ChEBI" id="CHEBI:15636"/>
        <dbReference type="ChEBI" id="CHEBI:57453"/>
        <dbReference type="EC" id="2.1.2.11"/>
    </reaction>
</comment>
<name>A0A4P7P088_9GAMM</name>
<dbReference type="EMBL" id="CP032096">
    <property type="protein sequence ID" value="QBZ83561.1"/>
    <property type="molecule type" value="Genomic_DNA"/>
</dbReference>
<comment type="pathway">
    <text evidence="1 8">Cofactor biosynthesis; (R)-pantothenate biosynthesis; (R)-pantoate from 3-methyl-2-oxobutanoate: step 1/2.</text>
</comment>
<reference evidence="12 13" key="1">
    <citation type="submission" date="2018-08" db="EMBL/GenBank/DDBJ databases">
        <title>Horizontal acquisition of hydrogen conversion ability and other habitat adaptations in Hydrogenovibrio crunogenus strains.</title>
        <authorList>
            <person name="Gonnella G."/>
            <person name="Adam N."/>
            <person name="Perner M."/>
        </authorList>
    </citation>
    <scope>NUCLEOTIDE SEQUENCE [LARGE SCALE GENOMIC DNA]</scope>
    <source>
        <strain evidence="12 13">SP-41</strain>
    </source>
</reference>
<dbReference type="NCBIfam" id="NF001452">
    <property type="entry name" value="PRK00311.1"/>
    <property type="match status" value="1"/>
</dbReference>
<comment type="subcellular location">
    <subcellularLocation>
        <location evidence="8">Cytoplasm</location>
    </subcellularLocation>
</comment>
<dbReference type="FunFam" id="3.20.20.60:FF:000003">
    <property type="entry name" value="3-methyl-2-oxobutanoate hydroxymethyltransferase"/>
    <property type="match status" value="1"/>
</dbReference>
<evidence type="ECO:0000256" key="3">
    <source>
        <dbReference type="ARBA" id="ARBA00011424"/>
    </source>
</evidence>
<keyword evidence="5 8" id="KW-0808">Transferase</keyword>
<evidence type="ECO:0000256" key="6">
    <source>
        <dbReference type="ARBA" id="ARBA00022723"/>
    </source>
</evidence>
<dbReference type="SUPFAM" id="SSF51621">
    <property type="entry name" value="Phosphoenolpyruvate/pyruvate domain"/>
    <property type="match status" value="1"/>
</dbReference>
<dbReference type="InterPro" id="IPR003700">
    <property type="entry name" value="Pantoate_hydroxy_MeTrfase"/>
</dbReference>
<dbReference type="Proteomes" id="UP000296201">
    <property type="component" value="Chromosome"/>
</dbReference>
<evidence type="ECO:0000256" key="10">
    <source>
        <dbReference type="PIRSR" id="PIRSR000388-2"/>
    </source>
</evidence>
<feature type="binding site" evidence="8 10">
    <location>
        <begin position="43"/>
        <end position="44"/>
    </location>
    <ligand>
        <name>3-methyl-2-oxobutanoate</name>
        <dbReference type="ChEBI" id="CHEBI:11851"/>
    </ligand>
</feature>
<feature type="binding site" evidence="8 11">
    <location>
        <position position="82"/>
    </location>
    <ligand>
        <name>Mg(2+)</name>
        <dbReference type="ChEBI" id="CHEBI:18420"/>
    </ligand>
</feature>
<dbReference type="UniPathway" id="UPA00028">
    <property type="reaction ID" value="UER00003"/>
</dbReference>
<feature type="binding site" evidence="8 11">
    <location>
        <position position="43"/>
    </location>
    <ligand>
        <name>Mg(2+)</name>
        <dbReference type="ChEBI" id="CHEBI:18420"/>
    </ligand>
</feature>
<feature type="binding site" evidence="8 11">
    <location>
        <position position="113"/>
    </location>
    <ligand>
        <name>Mg(2+)</name>
        <dbReference type="ChEBI" id="CHEBI:18420"/>
    </ligand>
</feature>
<dbReference type="Pfam" id="PF02548">
    <property type="entry name" value="Pantoate_transf"/>
    <property type="match status" value="1"/>
</dbReference>
<comment type="cofactor">
    <cofactor evidence="8 11">
        <name>Mg(2+)</name>
        <dbReference type="ChEBI" id="CHEBI:18420"/>
    </cofactor>
    <text evidence="8 11">Binds 1 Mg(2+) ion per subunit.</text>
</comment>
<keyword evidence="12" id="KW-0489">Methyltransferase</keyword>
<evidence type="ECO:0000256" key="9">
    <source>
        <dbReference type="PIRSR" id="PIRSR000388-1"/>
    </source>
</evidence>
<evidence type="ECO:0000256" key="2">
    <source>
        <dbReference type="ARBA" id="ARBA00008676"/>
    </source>
</evidence>
<sequence>MMTLTKLHKMKQAGEKIVCLTAYEASQAYWAVEAGVEVILVGDSLGMVVQGHQNTLPVTLNDMVYHTQMVQRKNHQAWCIADIPFMSDMDLSSVLGAAARLMKEGQANMVKLEGGQRVVEMVKSLANLGVPVCGHLGLLPQSVQKKGYQVAGKEAESAARLLEEAKMLENAGADMLVLECVPALLAKQITDSLSIPVIGIGAGHETDGQVLVLHDVLGLTIGKAPKFSKNFLSEVGSIQTALYQYVSDVKSGQFPASEHCVG</sequence>
<keyword evidence="13" id="KW-1185">Reference proteome</keyword>
<comment type="similarity">
    <text evidence="2 8">Belongs to the PanB family.</text>
</comment>
<dbReference type="GO" id="GO:0008168">
    <property type="term" value="F:methyltransferase activity"/>
    <property type="evidence" value="ECO:0007669"/>
    <property type="project" value="UniProtKB-KW"/>
</dbReference>
<gene>
    <name evidence="8 12" type="primary">panB</name>
    <name evidence="12" type="ORF">GHNINEIG_01621</name>
</gene>
<evidence type="ECO:0000313" key="13">
    <source>
        <dbReference type="Proteomes" id="UP000296201"/>
    </source>
</evidence>
<dbReference type="GO" id="GO:0032259">
    <property type="term" value="P:methylation"/>
    <property type="evidence" value="ECO:0007669"/>
    <property type="project" value="UniProtKB-KW"/>
</dbReference>